<evidence type="ECO:0000256" key="9">
    <source>
        <dbReference type="SAM" id="Phobius"/>
    </source>
</evidence>
<dbReference type="SUPFAM" id="SSF56112">
    <property type="entry name" value="Protein kinase-like (PK-like)"/>
    <property type="match status" value="1"/>
</dbReference>
<dbReference type="PROSITE" id="PS00108">
    <property type="entry name" value="PROTEIN_KINASE_ST"/>
    <property type="match status" value="1"/>
</dbReference>
<dbReference type="PANTHER" id="PTHR43289:SF6">
    <property type="entry name" value="SERINE_THREONINE-PROTEIN KINASE NEKL-3"/>
    <property type="match status" value="1"/>
</dbReference>
<feature type="compositionally biased region" description="Low complexity" evidence="8">
    <location>
        <begin position="410"/>
        <end position="423"/>
    </location>
</feature>
<evidence type="ECO:0000256" key="2">
    <source>
        <dbReference type="ARBA" id="ARBA00022527"/>
    </source>
</evidence>
<dbReference type="OrthoDB" id="9762169at2"/>
<dbReference type="AlphaFoldDB" id="A0A126ZYI7"/>
<keyword evidence="5 11" id="KW-0418">Kinase</keyword>
<feature type="region of interest" description="Disordered" evidence="8">
    <location>
        <begin position="316"/>
        <end position="437"/>
    </location>
</feature>
<evidence type="ECO:0000259" key="10">
    <source>
        <dbReference type="PROSITE" id="PS50011"/>
    </source>
</evidence>
<keyword evidence="9" id="KW-0472">Membrane</keyword>
<dbReference type="PATRIC" id="fig|37927.3.peg.1600"/>
<keyword evidence="12" id="KW-1185">Reference proteome</keyword>
<feature type="compositionally biased region" description="Basic and acidic residues" evidence="8">
    <location>
        <begin position="426"/>
        <end position="436"/>
    </location>
</feature>
<dbReference type="GO" id="GO:0005524">
    <property type="term" value="F:ATP binding"/>
    <property type="evidence" value="ECO:0007669"/>
    <property type="project" value="UniProtKB-UniRule"/>
</dbReference>
<dbReference type="PANTHER" id="PTHR43289">
    <property type="entry name" value="MITOGEN-ACTIVATED PROTEIN KINASE KINASE KINASE 20-RELATED"/>
    <property type="match status" value="1"/>
</dbReference>
<evidence type="ECO:0000256" key="1">
    <source>
        <dbReference type="ARBA" id="ARBA00012513"/>
    </source>
</evidence>
<dbReference type="RefSeq" id="WP_066497077.1">
    <property type="nucleotide sequence ID" value="NZ_BJMO01000028.1"/>
</dbReference>
<dbReference type="EMBL" id="CP014518">
    <property type="protein sequence ID" value="AMM32229.1"/>
    <property type="molecule type" value="Genomic_DNA"/>
</dbReference>
<evidence type="ECO:0000256" key="8">
    <source>
        <dbReference type="SAM" id="MobiDB-lite"/>
    </source>
</evidence>
<dbReference type="InterPro" id="IPR011009">
    <property type="entry name" value="Kinase-like_dom_sf"/>
</dbReference>
<dbReference type="PROSITE" id="PS50011">
    <property type="entry name" value="PROTEIN_KINASE_DOM"/>
    <property type="match status" value="1"/>
</dbReference>
<dbReference type="InterPro" id="IPR017441">
    <property type="entry name" value="Protein_kinase_ATP_BS"/>
</dbReference>
<dbReference type="EC" id="2.7.11.1" evidence="1"/>
<dbReference type="KEGG" id="satk:SA2016_1552"/>
<organism evidence="11 12">
    <name type="scientific">Sinomonas atrocyanea</name>
    <dbReference type="NCBI Taxonomy" id="37927"/>
    <lineage>
        <taxon>Bacteria</taxon>
        <taxon>Bacillati</taxon>
        <taxon>Actinomycetota</taxon>
        <taxon>Actinomycetes</taxon>
        <taxon>Micrococcales</taxon>
        <taxon>Micrococcaceae</taxon>
        <taxon>Sinomonas</taxon>
    </lineage>
</organism>
<dbReference type="CDD" id="cd14014">
    <property type="entry name" value="STKc_PknB_like"/>
    <property type="match status" value="1"/>
</dbReference>
<gene>
    <name evidence="11" type="ORF">SA2016_1552</name>
</gene>
<feature type="transmembrane region" description="Helical" evidence="9">
    <location>
        <begin position="446"/>
        <end position="472"/>
    </location>
</feature>
<dbReference type="InterPro" id="IPR008271">
    <property type="entry name" value="Ser/Thr_kinase_AS"/>
</dbReference>
<evidence type="ECO:0000256" key="6">
    <source>
        <dbReference type="ARBA" id="ARBA00022840"/>
    </source>
</evidence>
<evidence type="ECO:0000256" key="3">
    <source>
        <dbReference type="ARBA" id="ARBA00022679"/>
    </source>
</evidence>
<keyword evidence="9" id="KW-1133">Transmembrane helix</keyword>
<reference evidence="11 12" key="1">
    <citation type="submission" date="2016-02" db="EMBL/GenBank/DDBJ databases">
        <title>Complete genome of Sinomonas atrocyanea KCTC 3377.</title>
        <authorList>
            <person name="Kim K.M."/>
        </authorList>
    </citation>
    <scope>NUCLEOTIDE SEQUENCE [LARGE SCALE GENOMIC DNA]</scope>
    <source>
        <strain evidence="11 12">KCTC 3377</strain>
    </source>
</reference>
<keyword evidence="6 7" id="KW-0067">ATP-binding</keyword>
<keyword evidence="2 11" id="KW-0723">Serine/threonine-protein kinase</keyword>
<dbReference type="STRING" id="37927.SA2016_1552"/>
<dbReference type="GO" id="GO:0004674">
    <property type="term" value="F:protein serine/threonine kinase activity"/>
    <property type="evidence" value="ECO:0007669"/>
    <property type="project" value="UniProtKB-KW"/>
</dbReference>
<keyword evidence="3" id="KW-0808">Transferase</keyword>
<evidence type="ECO:0000256" key="4">
    <source>
        <dbReference type="ARBA" id="ARBA00022741"/>
    </source>
</evidence>
<evidence type="ECO:0000256" key="5">
    <source>
        <dbReference type="ARBA" id="ARBA00022777"/>
    </source>
</evidence>
<evidence type="ECO:0000313" key="12">
    <source>
        <dbReference type="Proteomes" id="UP000070134"/>
    </source>
</evidence>
<keyword evidence="4 7" id="KW-0547">Nucleotide-binding</keyword>
<evidence type="ECO:0000256" key="7">
    <source>
        <dbReference type="PROSITE-ProRule" id="PRU10141"/>
    </source>
</evidence>
<dbReference type="Pfam" id="PF00069">
    <property type="entry name" value="Pkinase"/>
    <property type="match status" value="1"/>
</dbReference>
<sequence>MSSKRPPAPPPELKGFRYLSLLGSGGFSDVYLYEQDRPRRKVAVKVLLSDLRTESARRQFETEANLMAQLSSHPYIVTIYQAEITDSGHSYLAMEYCSRPSLDIRYRRERLSVDEVLAVGIQVASAVETAHRAGIAHRDIKPANILVTDYNRPALTDFGISGTVEGGGDADMGMSIPWSPPESFRGSVADGVALDVWALGATLYTLLAGRSPFVVPGGDNSQRALVQRIHSSPVPPLGRADVPESLELVLATAMSKAPESRYSSAHTFALALQRIQNELSLSVTPFEVLEEPSDEDDPDSSYEETRVRGVVAINPHAPRAGTGTAPGRTVPGRTVPGTPGRTTPFTAPGAGLAGAPGEAAPGETTTGRDDTVLRGRTGTAPGRESLHGPGAGAEPEGDSTVLRGDATVLRGRPLPAGQPAGQGPEDGGRDDADGEGRAAAVRRRRALLASSAAGVVLVAAVGAGIVLAPGLANRPAPNQTTYSAPPVDAVDSGAVPNVTDLKGTADASGVTFTWKNPQPKPGDAYLVTVLRLMGQQPPTTVTATKATVPKEASGQTCVRVVVRRSDGAAGPMDDSAPSACVSTK</sequence>
<keyword evidence="9" id="KW-0812">Transmembrane</keyword>
<proteinExistence type="predicted"/>
<dbReference type="PROSITE" id="PS00107">
    <property type="entry name" value="PROTEIN_KINASE_ATP"/>
    <property type="match status" value="1"/>
</dbReference>
<feature type="compositionally biased region" description="Low complexity" evidence="8">
    <location>
        <begin position="326"/>
        <end position="365"/>
    </location>
</feature>
<evidence type="ECO:0000313" key="11">
    <source>
        <dbReference type="EMBL" id="AMM32229.1"/>
    </source>
</evidence>
<dbReference type="Gene3D" id="1.10.510.10">
    <property type="entry name" value="Transferase(Phosphotransferase) domain 1"/>
    <property type="match status" value="1"/>
</dbReference>
<dbReference type="Proteomes" id="UP000070134">
    <property type="component" value="Chromosome"/>
</dbReference>
<accession>A0A126ZYI7</accession>
<protein>
    <recommendedName>
        <fullName evidence="1">non-specific serine/threonine protein kinase</fullName>
        <ecNumber evidence="1">2.7.11.1</ecNumber>
    </recommendedName>
</protein>
<name>A0A126ZYI7_9MICC</name>
<feature type="domain" description="Protein kinase" evidence="10">
    <location>
        <begin position="16"/>
        <end position="275"/>
    </location>
</feature>
<feature type="binding site" evidence="7">
    <location>
        <position position="45"/>
    </location>
    <ligand>
        <name>ATP</name>
        <dbReference type="ChEBI" id="CHEBI:30616"/>
    </ligand>
</feature>
<dbReference type="InterPro" id="IPR000719">
    <property type="entry name" value="Prot_kinase_dom"/>
</dbReference>
<dbReference type="SMART" id="SM00220">
    <property type="entry name" value="S_TKc"/>
    <property type="match status" value="1"/>
</dbReference>